<organism evidence="2 4">
    <name type="scientific">Tepidimonas ignava</name>
    <dbReference type="NCBI Taxonomy" id="114249"/>
    <lineage>
        <taxon>Bacteria</taxon>
        <taxon>Pseudomonadati</taxon>
        <taxon>Pseudomonadota</taxon>
        <taxon>Betaproteobacteria</taxon>
        <taxon>Burkholderiales</taxon>
        <taxon>Tepidimonas</taxon>
    </lineage>
</organism>
<dbReference type="EMBL" id="VJNC01000016">
    <property type="protein sequence ID" value="TSE19529.1"/>
    <property type="molecule type" value="Genomic_DNA"/>
</dbReference>
<reference evidence="3 5" key="2">
    <citation type="submission" date="2019-07" db="EMBL/GenBank/DDBJ databases">
        <title>Tepidimonas ignava SPS-1037 draft genome.</title>
        <authorList>
            <person name="Da Costa M.S."/>
            <person name="Froufe H.J.C."/>
            <person name="Egas C."/>
            <person name="Albuquerque L."/>
        </authorList>
    </citation>
    <scope>NUCLEOTIDE SEQUENCE [LARGE SCALE GENOMIC DNA]</scope>
    <source>
        <strain evidence="3 5">SPS-1037</strain>
    </source>
</reference>
<feature type="transmembrane region" description="Helical" evidence="1">
    <location>
        <begin position="544"/>
        <end position="567"/>
    </location>
</feature>
<keyword evidence="1" id="KW-1133">Transmembrane helix</keyword>
<keyword evidence="5" id="KW-1185">Reference proteome</keyword>
<proteinExistence type="predicted"/>
<reference evidence="2 4" key="1">
    <citation type="submission" date="2019-03" db="EMBL/GenBank/DDBJ databases">
        <title>Genomic Encyclopedia of Type Strains, Phase IV (KMG-IV): sequencing the most valuable type-strain genomes for metagenomic binning, comparative biology and taxonomic classification.</title>
        <authorList>
            <person name="Goeker M."/>
        </authorList>
    </citation>
    <scope>NUCLEOTIDE SEQUENCE [LARGE SCALE GENOMIC DNA]</scope>
    <source>
        <strain evidence="2 4">DSM 12034</strain>
    </source>
</reference>
<keyword evidence="1" id="KW-0472">Membrane</keyword>
<dbReference type="Proteomes" id="UP000315577">
    <property type="component" value="Unassembled WGS sequence"/>
</dbReference>
<feature type="transmembrane region" description="Helical" evidence="1">
    <location>
        <begin position="439"/>
        <end position="461"/>
    </location>
</feature>
<protein>
    <submittedName>
        <fullName evidence="2">Site-specific recombinase</fullName>
    </submittedName>
</protein>
<dbReference type="InterPro" id="IPR011385">
    <property type="entry name" value="Site-sp_rcmbase"/>
</dbReference>
<name>A0A4V2UW63_9BURK</name>
<dbReference type="OrthoDB" id="5688397at2"/>
<evidence type="ECO:0000313" key="2">
    <source>
        <dbReference type="EMBL" id="TCS98367.1"/>
    </source>
</evidence>
<feature type="transmembrane region" description="Helical" evidence="1">
    <location>
        <begin position="600"/>
        <end position="623"/>
    </location>
</feature>
<evidence type="ECO:0000313" key="4">
    <source>
        <dbReference type="Proteomes" id="UP000295536"/>
    </source>
</evidence>
<gene>
    <name evidence="2" type="ORF">EDC36_105124</name>
    <name evidence="3" type="ORF">Tigna_02149</name>
</gene>
<accession>A0A4V2UW63</accession>
<evidence type="ECO:0000313" key="3">
    <source>
        <dbReference type="EMBL" id="TSE19529.1"/>
    </source>
</evidence>
<evidence type="ECO:0000256" key="1">
    <source>
        <dbReference type="SAM" id="Phobius"/>
    </source>
</evidence>
<sequence length="670" mass="74283">MTDQRDIQLEPVPEAVLWAPTEGDIAQCNLWLKGVAGWLRAAGNVAHSRRRFEAWVQQLQQQPEAARALRAWWGRWVAEVELDVVLAEAGVAQRWEFWSELGRRVRARLLPVAPTTTNALVLLPWVFDDPRDTRWLLALPRTALQQLVAMLHGAESPVSAQGWRQVVWRALQRCIVHLAAGAMEPELRMRMSPPAREAVLWGDWPRVLHQAQQALQQAPAGQQLTPAALEELRQAIVSARHAAYTAYAHLEEHGVSTVVVFRLRQLRQYSMRAQELLRVLGSPQPARALQHMLARLVAQAHDTRSVRALLAQTSQMLAERVSQRSAETGEHYITRNAAEYRAMLLRAAGGGAVLGLTTWCKFALGSLGLAAFWAGLAAGMNYAFWFVVIMLLHLTVATKQPAMTAPAMVKRLKALHSREAVLRFVDEVAHLVRSQAAAVLGNVLAVVPAVLLLHMASVAWWGQPMIDTAVANEVVAKHQLWGPTLLYAAGTGVLLFVSSQIAGWVENAFVVHRLHDAWMHHPGWIRWLGAARARRWALWLRGHVSGLAANISLGLLLGLVPVVLQFFGLPFDVRHVTLVTGQLTAALASIGPEAWGRLDVWSAVAATLLVGPINVAVSFYLALRLAMRAQNVNAVNRGRIMQALRHRWRRAPWSFVWPPKVVAGAPSERV</sequence>
<evidence type="ECO:0000313" key="5">
    <source>
        <dbReference type="Proteomes" id="UP000315577"/>
    </source>
</evidence>
<dbReference type="AlphaFoldDB" id="A0A4V2UW63"/>
<dbReference type="RefSeq" id="WP_132962239.1">
    <property type="nucleotide sequence ID" value="NZ_SMAH01000005.1"/>
</dbReference>
<dbReference type="EMBL" id="SMAH01000005">
    <property type="protein sequence ID" value="TCS98367.1"/>
    <property type="molecule type" value="Genomic_DNA"/>
</dbReference>
<keyword evidence="1" id="KW-0812">Transmembrane</keyword>
<dbReference type="Proteomes" id="UP000295536">
    <property type="component" value="Unassembled WGS sequence"/>
</dbReference>
<dbReference type="PIRSF" id="PIRSF015380">
    <property type="entry name" value="Site-sp_rcmb"/>
    <property type="match status" value="1"/>
</dbReference>
<dbReference type="Pfam" id="PF10136">
    <property type="entry name" value="SpecificRecomb"/>
    <property type="match status" value="1"/>
</dbReference>
<comment type="caution">
    <text evidence="2">The sequence shown here is derived from an EMBL/GenBank/DDBJ whole genome shotgun (WGS) entry which is preliminary data.</text>
</comment>
<feature type="transmembrane region" description="Helical" evidence="1">
    <location>
        <begin position="481"/>
        <end position="505"/>
    </location>
</feature>
<feature type="transmembrane region" description="Helical" evidence="1">
    <location>
        <begin position="370"/>
        <end position="394"/>
    </location>
</feature>